<evidence type="ECO:0000313" key="3">
    <source>
        <dbReference type="Proteomes" id="UP000546162"/>
    </source>
</evidence>
<gene>
    <name evidence="2" type="ORF">BJY16_005858</name>
</gene>
<sequence length="32" mass="3369">MGAVARESSHLACALITLLVLGIGALIAWFRD</sequence>
<name>A0A7W7M9V6_9ACTN</name>
<organism evidence="2 3">
    <name type="scientific">Actinoplanes octamycinicus</name>
    <dbReference type="NCBI Taxonomy" id="135948"/>
    <lineage>
        <taxon>Bacteria</taxon>
        <taxon>Bacillati</taxon>
        <taxon>Actinomycetota</taxon>
        <taxon>Actinomycetes</taxon>
        <taxon>Micromonosporales</taxon>
        <taxon>Micromonosporaceae</taxon>
        <taxon>Actinoplanes</taxon>
    </lineage>
</organism>
<keyword evidence="1" id="KW-0472">Membrane</keyword>
<evidence type="ECO:0000313" key="2">
    <source>
        <dbReference type="EMBL" id="MBB4742399.1"/>
    </source>
</evidence>
<keyword evidence="1" id="KW-1133">Transmembrane helix</keyword>
<evidence type="ECO:0000256" key="1">
    <source>
        <dbReference type="SAM" id="Phobius"/>
    </source>
</evidence>
<dbReference type="Proteomes" id="UP000546162">
    <property type="component" value="Unassembled WGS sequence"/>
</dbReference>
<feature type="transmembrane region" description="Helical" evidence="1">
    <location>
        <begin position="12"/>
        <end position="30"/>
    </location>
</feature>
<comment type="caution">
    <text evidence="2">The sequence shown here is derived from an EMBL/GenBank/DDBJ whole genome shotgun (WGS) entry which is preliminary data.</text>
</comment>
<keyword evidence="3" id="KW-1185">Reference proteome</keyword>
<dbReference type="EMBL" id="JACHNB010000001">
    <property type="protein sequence ID" value="MBB4742399.1"/>
    <property type="molecule type" value="Genomic_DNA"/>
</dbReference>
<proteinExistence type="predicted"/>
<dbReference type="AlphaFoldDB" id="A0A7W7M9V6"/>
<protein>
    <submittedName>
        <fullName evidence="2">Uncharacterized protein</fullName>
    </submittedName>
</protein>
<accession>A0A7W7M9V6</accession>
<reference evidence="2 3" key="1">
    <citation type="submission" date="2020-08" db="EMBL/GenBank/DDBJ databases">
        <title>Sequencing the genomes of 1000 actinobacteria strains.</title>
        <authorList>
            <person name="Klenk H.-P."/>
        </authorList>
    </citation>
    <scope>NUCLEOTIDE SEQUENCE [LARGE SCALE GENOMIC DNA]</scope>
    <source>
        <strain evidence="2 3">DSM 45809</strain>
    </source>
</reference>
<keyword evidence="1" id="KW-0812">Transmembrane</keyword>